<name>A0AA88RL42_9ASTE</name>
<evidence type="ECO:0000313" key="1">
    <source>
        <dbReference type="EMBL" id="KAK2987624.1"/>
    </source>
</evidence>
<accession>A0AA88RL42</accession>
<keyword evidence="2" id="KW-1185">Reference proteome</keyword>
<dbReference type="PANTHER" id="PTHR31676:SF7">
    <property type="entry name" value="DUF538 DOMAIN-CONTAINING PROTEIN"/>
    <property type="match status" value="1"/>
</dbReference>
<dbReference type="Pfam" id="PF04398">
    <property type="entry name" value="DUF538"/>
    <property type="match status" value="1"/>
</dbReference>
<protein>
    <submittedName>
        <fullName evidence="1">Uncharacterized protein</fullName>
    </submittedName>
</protein>
<dbReference type="Proteomes" id="UP001187471">
    <property type="component" value="Unassembled WGS sequence"/>
</dbReference>
<dbReference type="AlphaFoldDB" id="A0AA88RL42"/>
<gene>
    <name evidence="1" type="ORF">RJ640_009746</name>
</gene>
<organism evidence="1 2">
    <name type="scientific">Escallonia rubra</name>
    <dbReference type="NCBI Taxonomy" id="112253"/>
    <lineage>
        <taxon>Eukaryota</taxon>
        <taxon>Viridiplantae</taxon>
        <taxon>Streptophyta</taxon>
        <taxon>Embryophyta</taxon>
        <taxon>Tracheophyta</taxon>
        <taxon>Spermatophyta</taxon>
        <taxon>Magnoliopsida</taxon>
        <taxon>eudicotyledons</taxon>
        <taxon>Gunneridae</taxon>
        <taxon>Pentapetalae</taxon>
        <taxon>asterids</taxon>
        <taxon>campanulids</taxon>
        <taxon>Escalloniales</taxon>
        <taxon>Escalloniaceae</taxon>
        <taxon>Escallonia</taxon>
    </lineage>
</organism>
<dbReference type="InterPro" id="IPR007493">
    <property type="entry name" value="DUF538"/>
</dbReference>
<proteinExistence type="predicted"/>
<dbReference type="SUPFAM" id="SSF141562">
    <property type="entry name" value="At5g01610-like"/>
    <property type="match status" value="1"/>
</dbReference>
<dbReference type="EMBL" id="JAVXUO010000966">
    <property type="protein sequence ID" value="KAK2987624.1"/>
    <property type="molecule type" value="Genomic_DNA"/>
</dbReference>
<reference evidence="1" key="1">
    <citation type="submission" date="2022-12" db="EMBL/GenBank/DDBJ databases">
        <title>Draft genome assemblies for two species of Escallonia (Escalloniales).</title>
        <authorList>
            <person name="Chanderbali A."/>
            <person name="Dervinis C."/>
            <person name="Anghel I."/>
            <person name="Soltis D."/>
            <person name="Soltis P."/>
            <person name="Zapata F."/>
        </authorList>
    </citation>
    <scope>NUCLEOTIDE SEQUENCE</scope>
    <source>
        <strain evidence="1">UCBG92.1500</strain>
        <tissue evidence="1">Leaf</tissue>
    </source>
</reference>
<evidence type="ECO:0000313" key="2">
    <source>
        <dbReference type="Proteomes" id="UP001187471"/>
    </source>
</evidence>
<comment type="caution">
    <text evidence="1">The sequence shown here is derived from an EMBL/GenBank/DDBJ whole genome shotgun (WGS) entry which is preliminary data.</text>
</comment>
<dbReference type="InterPro" id="IPR036758">
    <property type="entry name" value="At5g01610-like"/>
</dbReference>
<dbReference type="Gene3D" id="2.30.240.10">
    <property type="entry name" value="At5g01610-like"/>
    <property type="match status" value="1"/>
</dbReference>
<dbReference type="PANTHER" id="PTHR31676">
    <property type="entry name" value="T31J12.3 PROTEIN-RELATED"/>
    <property type="match status" value="1"/>
</dbReference>
<sequence>MAESQLVASHRADAEIFHGEVCKERIQKLLEDFSLPKGLLPLENFEEMGFNRSSGFLWLKQKKKQVHKFKGISNTVMYEPVITAFVEDRRFQKVTGVKSKALLVAVKISDMFIEDPASGMISFGTSTGISRAHPISTFELEDENGDAQNSES</sequence>